<keyword evidence="1" id="KW-1133">Transmembrane helix</keyword>
<reference evidence="2" key="1">
    <citation type="thesis" date="2020" institute="ProQuest LLC" country="789 East Eisenhower Parkway, Ann Arbor, MI, USA">
        <title>Comparative Genomics and Chromosome Evolution.</title>
        <authorList>
            <person name="Mudd A.B."/>
        </authorList>
    </citation>
    <scope>NUCLEOTIDE SEQUENCE</scope>
    <source>
        <strain evidence="2">HN-11 Male</strain>
        <tissue evidence="2">Kidney and liver</tissue>
    </source>
</reference>
<feature type="transmembrane region" description="Helical" evidence="1">
    <location>
        <begin position="52"/>
        <end position="70"/>
    </location>
</feature>
<dbReference type="Proteomes" id="UP000770717">
    <property type="component" value="Unassembled WGS sequence"/>
</dbReference>
<gene>
    <name evidence="2" type="ORF">GDO78_017435</name>
</gene>
<dbReference type="EMBL" id="WNTK01000038">
    <property type="protein sequence ID" value="KAG9472723.1"/>
    <property type="molecule type" value="Genomic_DNA"/>
</dbReference>
<protein>
    <submittedName>
        <fullName evidence="2">Uncharacterized protein</fullName>
    </submittedName>
</protein>
<dbReference type="AlphaFoldDB" id="A0A8J6EPD2"/>
<evidence type="ECO:0000313" key="2">
    <source>
        <dbReference type="EMBL" id="KAG9472723.1"/>
    </source>
</evidence>
<comment type="caution">
    <text evidence="2">The sequence shown here is derived from an EMBL/GenBank/DDBJ whole genome shotgun (WGS) entry which is preliminary data.</text>
</comment>
<proteinExistence type="predicted"/>
<name>A0A8J6EPD2_ELECQ</name>
<sequence length="85" mass="10065">MFLCLMSLHTDLGEQMGNLNFHDILYRFIPWQPGPLSTILPYLSMFARFKMMLLNVLTMCFYANVVMWLHPTIQQLLPRHILFCS</sequence>
<keyword evidence="1" id="KW-0472">Membrane</keyword>
<evidence type="ECO:0000313" key="3">
    <source>
        <dbReference type="Proteomes" id="UP000770717"/>
    </source>
</evidence>
<organism evidence="2 3">
    <name type="scientific">Eleutherodactylus coqui</name>
    <name type="common">Puerto Rican coqui</name>
    <dbReference type="NCBI Taxonomy" id="57060"/>
    <lineage>
        <taxon>Eukaryota</taxon>
        <taxon>Metazoa</taxon>
        <taxon>Chordata</taxon>
        <taxon>Craniata</taxon>
        <taxon>Vertebrata</taxon>
        <taxon>Euteleostomi</taxon>
        <taxon>Amphibia</taxon>
        <taxon>Batrachia</taxon>
        <taxon>Anura</taxon>
        <taxon>Neobatrachia</taxon>
        <taxon>Hyloidea</taxon>
        <taxon>Eleutherodactylidae</taxon>
        <taxon>Eleutherodactylinae</taxon>
        <taxon>Eleutherodactylus</taxon>
        <taxon>Eleutherodactylus</taxon>
    </lineage>
</organism>
<accession>A0A8J6EPD2</accession>
<keyword evidence="3" id="KW-1185">Reference proteome</keyword>
<keyword evidence="1" id="KW-0812">Transmembrane</keyword>
<evidence type="ECO:0000256" key="1">
    <source>
        <dbReference type="SAM" id="Phobius"/>
    </source>
</evidence>